<keyword evidence="2" id="KW-1133">Transmembrane helix</keyword>
<dbReference type="EMBL" id="JACEIK010000880">
    <property type="protein sequence ID" value="MCD7463377.1"/>
    <property type="molecule type" value="Genomic_DNA"/>
</dbReference>
<comment type="caution">
    <text evidence="3">The sequence shown here is derived from an EMBL/GenBank/DDBJ whole genome shotgun (WGS) entry which is preliminary data.</text>
</comment>
<evidence type="ECO:0000256" key="1">
    <source>
        <dbReference type="ARBA" id="ARBA00008821"/>
    </source>
</evidence>
<dbReference type="Proteomes" id="UP000823775">
    <property type="component" value="Unassembled WGS sequence"/>
</dbReference>
<sequence>MSSAGLGLLQFCNLNSLRTKFILGFSIYLGLSVPQYFNGYVITTGDGPVHSGSAWFNKIMQVIFTSPATVAGIVALFLDITLARKHATTKKDSGRHWWAKFKHFDKDPRSEEFYSLPYGLSNYFPSV</sequence>
<gene>
    <name evidence="3" type="primary">NAT6_3</name>
    <name evidence="3" type="ORF">HAX54_050437</name>
</gene>
<feature type="transmembrane region" description="Helical" evidence="2">
    <location>
        <begin position="21"/>
        <end position="42"/>
    </location>
</feature>
<keyword evidence="2" id="KW-0472">Membrane</keyword>
<reference evidence="3 4" key="1">
    <citation type="journal article" date="2021" name="BMC Genomics">
        <title>Datura genome reveals duplications of psychoactive alkaloid biosynthetic genes and high mutation rate following tissue culture.</title>
        <authorList>
            <person name="Rajewski A."/>
            <person name="Carter-House D."/>
            <person name="Stajich J."/>
            <person name="Litt A."/>
        </authorList>
    </citation>
    <scope>NUCLEOTIDE SEQUENCE [LARGE SCALE GENOMIC DNA]</scope>
    <source>
        <strain evidence="3">AR-01</strain>
    </source>
</reference>
<dbReference type="PANTHER" id="PTHR11119">
    <property type="entry name" value="XANTHINE-URACIL / VITAMIN C PERMEASE FAMILY MEMBER"/>
    <property type="match status" value="1"/>
</dbReference>
<keyword evidence="2" id="KW-0812">Transmembrane</keyword>
<organism evidence="3 4">
    <name type="scientific">Datura stramonium</name>
    <name type="common">Jimsonweed</name>
    <name type="synonym">Common thornapple</name>
    <dbReference type="NCBI Taxonomy" id="4076"/>
    <lineage>
        <taxon>Eukaryota</taxon>
        <taxon>Viridiplantae</taxon>
        <taxon>Streptophyta</taxon>
        <taxon>Embryophyta</taxon>
        <taxon>Tracheophyta</taxon>
        <taxon>Spermatophyta</taxon>
        <taxon>Magnoliopsida</taxon>
        <taxon>eudicotyledons</taxon>
        <taxon>Gunneridae</taxon>
        <taxon>Pentapetalae</taxon>
        <taxon>asterids</taxon>
        <taxon>lamiids</taxon>
        <taxon>Solanales</taxon>
        <taxon>Solanaceae</taxon>
        <taxon>Solanoideae</taxon>
        <taxon>Datureae</taxon>
        <taxon>Datura</taxon>
    </lineage>
</organism>
<name>A0ABS8SWH9_DATST</name>
<protein>
    <submittedName>
        <fullName evidence="3">Nucleobase-ascorbate transporter 6</fullName>
    </submittedName>
</protein>
<evidence type="ECO:0000256" key="2">
    <source>
        <dbReference type="SAM" id="Phobius"/>
    </source>
</evidence>
<evidence type="ECO:0000313" key="4">
    <source>
        <dbReference type="Proteomes" id="UP000823775"/>
    </source>
</evidence>
<feature type="transmembrane region" description="Helical" evidence="2">
    <location>
        <begin position="62"/>
        <end position="82"/>
    </location>
</feature>
<keyword evidence="4" id="KW-1185">Reference proteome</keyword>
<accession>A0ABS8SWH9</accession>
<evidence type="ECO:0000313" key="3">
    <source>
        <dbReference type="EMBL" id="MCD7463377.1"/>
    </source>
</evidence>
<comment type="similarity">
    <text evidence="1">Belongs to the nucleobase:cation symporter-2 (NCS2) (TC 2.A.40) family.</text>
</comment>
<proteinExistence type="inferred from homology"/>